<dbReference type="GO" id="GO:0005737">
    <property type="term" value="C:cytoplasm"/>
    <property type="evidence" value="ECO:0007669"/>
    <property type="project" value="TreeGrafter"/>
</dbReference>
<feature type="compositionally biased region" description="Basic and acidic residues" evidence="1">
    <location>
        <begin position="291"/>
        <end position="300"/>
    </location>
</feature>
<feature type="region of interest" description="Disordered" evidence="1">
    <location>
        <begin position="834"/>
        <end position="862"/>
    </location>
</feature>
<feature type="compositionally biased region" description="Polar residues" evidence="1">
    <location>
        <begin position="131"/>
        <end position="140"/>
    </location>
</feature>
<evidence type="ECO:0000313" key="3">
    <source>
        <dbReference type="Proteomes" id="UP001374579"/>
    </source>
</evidence>
<evidence type="ECO:0000256" key="1">
    <source>
        <dbReference type="SAM" id="MobiDB-lite"/>
    </source>
</evidence>
<organism evidence="2 3">
    <name type="scientific">Littorina saxatilis</name>
    <dbReference type="NCBI Taxonomy" id="31220"/>
    <lineage>
        <taxon>Eukaryota</taxon>
        <taxon>Metazoa</taxon>
        <taxon>Spiralia</taxon>
        <taxon>Lophotrochozoa</taxon>
        <taxon>Mollusca</taxon>
        <taxon>Gastropoda</taxon>
        <taxon>Caenogastropoda</taxon>
        <taxon>Littorinimorpha</taxon>
        <taxon>Littorinoidea</taxon>
        <taxon>Littorinidae</taxon>
        <taxon>Littorina</taxon>
    </lineage>
</organism>
<protein>
    <submittedName>
        <fullName evidence="2">Uncharacterized protein</fullName>
    </submittedName>
</protein>
<reference evidence="2 3" key="1">
    <citation type="submission" date="2024-02" db="EMBL/GenBank/DDBJ databases">
        <title>Chromosome-scale genome assembly of the rough periwinkle Littorina saxatilis.</title>
        <authorList>
            <person name="De Jode A."/>
            <person name="Faria R."/>
            <person name="Formenti G."/>
            <person name="Sims Y."/>
            <person name="Smith T.P."/>
            <person name="Tracey A."/>
            <person name="Wood J.M.D."/>
            <person name="Zagrodzka Z.B."/>
            <person name="Johannesson K."/>
            <person name="Butlin R.K."/>
            <person name="Leder E.H."/>
        </authorList>
    </citation>
    <scope>NUCLEOTIDE SEQUENCE [LARGE SCALE GENOMIC DNA]</scope>
    <source>
        <strain evidence="2">Snail1</strain>
        <tissue evidence="2">Muscle</tissue>
    </source>
</reference>
<feature type="region of interest" description="Disordered" evidence="1">
    <location>
        <begin position="120"/>
        <end position="159"/>
    </location>
</feature>
<feature type="compositionally biased region" description="Polar residues" evidence="1">
    <location>
        <begin position="852"/>
        <end position="861"/>
    </location>
</feature>
<feature type="compositionally biased region" description="Basic and acidic residues" evidence="1">
    <location>
        <begin position="947"/>
        <end position="969"/>
    </location>
</feature>
<feature type="compositionally biased region" description="Basic and acidic residues" evidence="1">
    <location>
        <begin position="272"/>
        <end position="282"/>
    </location>
</feature>
<dbReference type="AlphaFoldDB" id="A0AAN9BM45"/>
<dbReference type="InterPro" id="IPR001370">
    <property type="entry name" value="BIR_rpt"/>
</dbReference>
<dbReference type="GO" id="GO:0005634">
    <property type="term" value="C:nucleus"/>
    <property type="evidence" value="ECO:0007669"/>
    <property type="project" value="TreeGrafter"/>
</dbReference>
<feature type="region of interest" description="Disordered" evidence="1">
    <location>
        <begin position="903"/>
        <end position="971"/>
    </location>
</feature>
<sequence>MPRQEFKRLEEDDSYNAIKLNLCDFILIDKRMYDKESRVYLQQKLCFHSDLLANQPSQYAVHNDPEGIWGKGSMKMIDIWQAQVVKKKKTLSRDSAKYTDSQKSLSNFMDEMNDLSNAFRRENGRKKPPSGCTQSSSNGGATRDFVTDTKHSQDTKETSNIDAILRSRAYGGMTSYRGQETTSATQVELSACVGATKQVYDLQDERTAGTGVHAHTGTHAERIADSVVDTKSSSHGTKVVETDLETRIGLFDRVEPDDKAETRTTNNDDESADIHTETDTTKTHNGIIGDGADRNAETDGWRTTVTDGNAEVQIVTIDCIDHDDDHAYCGQEKRSKSSHDTARVINGEKLPGEVTKNNIFSALNNTGSCQCGDLSRETAIEQVVEVSSISTSSPEKVEKFEKAGYGTGLPFRSGSVGKRKNQNDLSMETFANKDSSKLNLSSVTNIPSLDNGDVSEVNEDRSTPLTVPRSATNKVSFDSKPVKHTKENKTGQNRLHQKSFVRTEKKVQFSMVQDNRQCQTENVVVVTGAKTTICRNAQQTRCGGDSKTRDKTTVSIGRRVEGADNTQSQAMMKDGTQVEERQTIFLAPKMHGAPFREERAFHTDGMESFPELHKVSKNIDRIAASLSCKDTEYFDHGYSKEASLRFLRCARNEALLPAGIFDVQTVAPSTLYDPIAFFRSPLERLRWEFWRLCTFAPLSDNLSVSPIRLAQSGFYYDEEQDDIICFSCDLRKRHWSENEKTVAVVHLALNEHCLQANFSDDTNVAIETDTPRLSSTPGTGLPPSEVYPRVSRDDSGRTDYEVPDGLQSSESSESSFSRNQYHFNGVTTANHTLTSASQRSSQNGHTAAISGGNEQNGQVQAYSLPPPISRAEEISSHRQMAALSAGTALQQTVVSCCTNASDAQRTSTTNTPEVAAAADHSQYPVQPEQAPEAVPPETLCYGSQGNSEEHSALESDGDHSETSGLDMRRAACPGNSSVKGRLASFGDWPGAGLPTPRDLVPAGFYYMGTGDSVRCFYCGVTLRNWREHDDPWLTHVRFRFSCAYVTAIKGENFVLQALVKHANGQPVTGEAEETE</sequence>
<keyword evidence="3" id="KW-1185">Reference proteome</keyword>
<dbReference type="PANTHER" id="PTHR10044:SF139">
    <property type="entry name" value="DEATH-ASSOCIATED INHIBITOR OF APOPTOSIS 2"/>
    <property type="match status" value="1"/>
</dbReference>
<evidence type="ECO:0000313" key="2">
    <source>
        <dbReference type="EMBL" id="KAK7107758.1"/>
    </source>
</evidence>
<comment type="caution">
    <text evidence="2">The sequence shown here is derived from an EMBL/GenBank/DDBJ whole genome shotgun (WGS) entry which is preliminary data.</text>
</comment>
<name>A0AAN9BM45_9CAEN</name>
<dbReference type="SMART" id="SM00238">
    <property type="entry name" value="BIR"/>
    <property type="match status" value="2"/>
</dbReference>
<feature type="compositionally biased region" description="Low complexity" evidence="1">
    <location>
        <begin position="924"/>
        <end position="937"/>
    </location>
</feature>
<dbReference type="PROSITE" id="PS50143">
    <property type="entry name" value="BIR_REPEAT_2"/>
    <property type="match status" value="2"/>
</dbReference>
<dbReference type="GO" id="GO:0051726">
    <property type="term" value="P:regulation of cell cycle"/>
    <property type="evidence" value="ECO:0007669"/>
    <property type="project" value="TreeGrafter"/>
</dbReference>
<dbReference type="Gene3D" id="1.10.1170.10">
    <property type="entry name" value="Inhibitor Of Apoptosis Protein (2mihbC-IAP-1), Chain A"/>
    <property type="match status" value="2"/>
</dbReference>
<dbReference type="CDD" id="cd00022">
    <property type="entry name" value="BIR"/>
    <property type="match status" value="1"/>
</dbReference>
<dbReference type="InterPro" id="IPR050784">
    <property type="entry name" value="IAP"/>
</dbReference>
<feature type="compositionally biased region" description="Polar residues" evidence="1">
    <location>
        <begin position="834"/>
        <end position="845"/>
    </location>
</feature>
<accession>A0AAN9BM45</accession>
<proteinExistence type="predicted"/>
<feature type="compositionally biased region" description="Polar residues" evidence="1">
    <location>
        <begin position="903"/>
        <end position="912"/>
    </location>
</feature>
<gene>
    <name evidence="2" type="ORF">V1264_015620</name>
</gene>
<feature type="compositionally biased region" description="Basic and acidic residues" evidence="1">
    <location>
        <begin position="790"/>
        <end position="800"/>
    </location>
</feature>
<dbReference type="EMBL" id="JBAMIC010000004">
    <property type="protein sequence ID" value="KAK7107758.1"/>
    <property type="molecule type" value="Genomic_DNA"/>
</dbReference>
<dbReference type="SUPFAM" id="SSF57924">
    <property type="entry name" value="Inhibitor of apoptosis (IAP) repeat"/>
    <property type="match status" value="2"/>
</dbReference>
<dbReference type="Pfam" id="PF00653">
    <property type="entry name" value="BIR"/>
    <property type="match status" value="2"/>
</dbReference>
<feature type="compositionally biased region" description="Basic and acidic residues" evidence="1">
    <location>
        <begin position="145"/>
        <end position="159"/>
    </location>
</feature>
<feature type="region of interest" description="Disordered" evidence="1">
    <location>
        <begin position="768"/>
        <end position="816"/>
    </location>
</feature>
<dbReference type="Proteomes" id="UP001374579">
    <property type="component" value="Unassembled WGS sequence"/>
</dbReference>
<dbReference type="PANTHER" id="PTHR10044">
    <property type="entry name" value="INHIBITOR OF APOPTOSIS"/>
    <property type="match status" value="1"/>
</dbReference>
<feature type="region of interest" description="Disordered" evidence="1">
    <location>
        <begin position="255"/>
        <end position="302"/>
    </location>
</feature>